<keyword evidence="4" id="KW-1185">Reference proteome</keyword>
<protein>
    <submittedName>
        <fullName evidence="3">Protocatechuate 4,5-dioxygenase alpha subunit /protocatechuate 4,5-dioxygenase beta subunit</fullName>
    </submittedName>
</protein>
<sequence length="450" mass="49491">MARIIGGIAASHTPTIGFAVDRNKRHDPVWAPIFEAFGPVRQWIEERRPDVLLMVYNDHVTSFFFDHYSAFVLGVGERWEVADEGGGARDLPPIEGHAALARHIGQSLMTDEFDMSFFQDKPLDHGCFSPLSIMCPPQAAAGMPDGPAGAQPAWPVRLVPLQMGVLQFPIPSARRCYRLGQALRRAIESYPEDLSVAVVATGGLSHQVHGERAGFNNPGWDARFLATFERDPERLAEMTQAEFAELGGLEGAEVIMWLTMRGALSAQVRQIHQTYYLPSMTGIATAIYENQAEPPVAGEVVRHRARMAEQLAGVEGLSGTYPFDLERSVRAYRLNRFLHGLIVPATRARFLADEAACLAASDLSQTERELIARRDWRGLIHHGAIFFMLEKLGAVVGTSNLHIYAAMRGESLEAFQKTRNAPGALYSVAGKDTAAPSWDAPPSTEHKEPA</sequence>
<dbReference type="Pfam" id="PF02900">
    <property type="entry name" value="LigB"/>
    <property type="match status" value="1"/>
</dbReference>
<proteinExistence type="predicted"/>
<keyword evidence="3" id="KW-0223">Dioxygenase</keyword>
<dbReference type="EMBL" id="SGWV01000008">
    <property type="protein sequence ID" value="RZS56907.1"/>
    <property type="molecule type" value="Genomic_DNA"/>
</dbReference>
<dbReference type="NCBIfam" id="NF009902">
    <property type="entry name" value="PRK13365.1"/>
    <property type="match status" value="1"/>
</dbReference>
<dbReference type="SUPFAM" id="SSF53213">
    <property type="entry name" value="LigB-like"/>
    <property type="match status" value="1"/>
</dbReference>
<dbReference type="NCBIfam" id="NF009904">
    <property type="entry name" value="PRK13367.1"/>
    <property type="match status" value="1"/>
</dbReference>
<reference evidence="3 4" key="1">
    <citation type="submission" date="2019-02" db="EMBL/GenBank/DDBJ databases">
        <title>Genomic Encyclopedia of Type Strains, Phase IV (KMG-IV): sequencing the most valuable type-strain genomes for metagenomic binning, comparative biology and taxonomic classification.</title>
        <authorList>
            <person name="Goeker M."/>
        </authorList>
    </citation>
    <scope>NUCLEOTIDE SEQUENCE [LARGE SCALE GENOMIC DNA]</scope>
    <source>
        <strain evidence="3 4">DSM 10617</strain>
    </source>
</reference>
<evidence type="ECO:0000313" key="3">
    <source>
        <dbReference type="EMBL" id="RZS56907.1"/>
    </source>
</evidence>
<dbReference type="Gene3D" id="1.10.700.10">
    <property type="entry name" value="Dioxygenase LigAB, LigA subunit"/>
    <property type="match status" value="1"/>
</dbReference>
<dbReference type="InterPro" id="IPR036622">
    <property type="entry name" value="LigA_sf"/>
</dbReference>
<dbReference type="RefSeq" id="WP_130481328.1">
    <property type="nucleotide sequence ID" value="NZ_SGWV01000008.1"/>
</dbReference>
<feature type="domain" description="Extradiol ring-cleavage dioxygenase LigAB LigA subunit" evidence="2">
    <location>
        <begin position="334"/>
        <end position="420"/>
    </location>
</feature>
<dbReference type="InterPro" id="IPR034939">
    <property type="entry name" value="Gallate_Doxase_N"/>
</dbReference>
<accession>A0A4Q7LRU6</accession>
<evidence type="ECO:0000313" key="4">
    <source>
        <dbReference type="Proteomes" id="UP000293433"/>
    </source>
</evidence>
<dbReference type="AlphaFoldDB" id="A0A4Q7LRU6"/>
<dbReference type="OrthoDB" id="8673673at2"/>
<keyword evidence="3" id="KW-0560">Oxidoreductase</keyword>
<dbReference type="Gene3D" id="3.40.830.10">
    <property type="entry name" value="LigB-like"/>
    <property type="match status" value="1"/>
</dbReference>
<dbReference type="CDD" id="cd07950">
    <property type="entry name" value="Gallate_Doxase_N"/>
    <property type="match status" value="1"/>
</dbReference>
<dbReference type="Pfam" id="PF07746">
    <property type="entry name" value="LigA"/>
    <property type="match status" value="1"/>
</dbReference>
<dbReference type="GO" id="GO:0008198">
    <property type="term" value="F:ferrous iron binding"/>
    <property type="evidence" value="ECO:0007669"/>
    <property type="project" value="InterPro"/>
</dbReference>
<comment type="caution">
    <text evidence="3">The sequence shown here is derived from an EMBL/GenBank/DDBJ whole genome shotgun (WGS) entry which is preliminary data.</text>
</comment>
<dbReference type="InterPro" id="IPR004183">
    <property type="entry name" value="Xdiol_dOase_suB"/>
</dbReference>
<name>A0A4Q7LRU6_9BURK</name>
<organism evidence="3 4">
    <name type="scientific">Sphaerotilus mobilis</name>
    <dbReference type="NCBI Taxonomy" id="47994"/>
    <lineage>
        <taxon>Bacteria</taxon>
        <taxon>Pseudomonadati</taxon>
        <taxon>Pseudomonadota</taxon>
        <taxon>Betaproteobacteria</taxon>
        <taxon>Burkholderiales</taxon>
        <taxon>Sphaerotilaceae</taxon>
        <taxon>Sphaerotilus</taxon>
    </lineage>
</organism>
<dbReference type="GO" id="GO:0016702">
    <property type="term" value="F:oxidoreductase activity, acting on single donors with incorporation of molecular oxygen, incorporation of two atoms of oxygen"/>
    <property type="evidence" value="ECO:0007669"/>
    <property type="project" value="UniProtKB-ARBA"/>
</dbReference>
<dbReference type="Proteomes" id="UP000293433">
    <property type="component" value="Unassembled WGS sequence"/>
</dbReference>
<dbReference type="InterPro" id="IPR011986">
    <property type="entry name" value="Xdiol_dOase_LigA"/>
</dbReference>
<evidence type="ECO:0000259" key="2">
    <source>
        <dbReference type="Pfam" id="PF07746"/>
    </source>
</evidence>
<dbReference type="SUPFAM" id="SSF48076">
    <property type="entry name" value="LigA subunit of an aromatic-ring-opening dioxygenase LigAB"/>
    <property type="match status" value="1"/>
</dbReference>
<feature type="domain" description="Extradiol ring-cleavage dioxygenase class III enzyme subunit B" evidence="1">
    <location>
        <begin position="8"/>
        <end position="280"/>
    </location>
</feature>
<evidence type="ECO:0000259" key="1">
    <source>
        <dbReference type="Pfam" id="PF02900"/>
    </source>
</evidence>
<gene>
    <name evidence="3" type="ORF">EV685_1463</name>
</gene>